<name>A0ABN3M1I4_9MICO</name>
<protein>
    <submittedName>
        <fullName evidence="1">Uncharacterized protein</fullName>
    </submittedName>
</protein>
<accession>A0ABN3M1I4</accession>
<comment type="caution">
    <text evidence="1">The sequence shown here is derived from an EMBL/GenBank/DDBJ whole genome shotgun (WGS) entry which is preliminary data.</text>
</comment>
<dbReference type="EMBL" id="BAAARE010000017">
    <property type="protein sequence ID" value="GAA2494097.1"/>
    <property type="molecule type" value="Genomic_DNA"/>
</dbReference>
<sequence>MLARVLGMRRSWSTATSSPCERVQTAADELLALRAGVPRAGALRLLGDGEQEATDAREALAHPLLAGVSSPLELASR</sequence>
<gene>
    <name evidence="1" type="ORF">GCM10009858_35100</name>
</gene>
<organism evidence="1 2">
    <name type="scientific">Terrabacter carboxydivorans</name>
    <dbReference type="NCBI Taxonomy" id="619730"/>
    <lineage>
        <taxon>Bacteria</taxon>
        <taxon>Bacillati</taxon>
        <taxon>Actinomycetota</taxon>
        <taxon>Actinomycetes</taxon>
        <taxon>Micrococcales</taxon>
        <taxon>Intrasporangiaceae</taxon>
        <taxon>Terrabacter</taxon>
    </lineage>
</organism>
<keyword evidence="2" id="KW-1185">Reference proteome</keyword>
<reference evidence="1 2" key="1">
    <citation type="journal article" date="2019" name="Int. J. Syst. Evol. Microbiol.">
        <title>The Global Catalogue of Microorganisms (GCM) 10K type strain sequencing project: providing services to taxonomists for standard genome sequencing and annotation.</title>
        <authorList>
            <consortium name="The Broad Institute Genomics Platform"/>
            <consortium name="The Broad Institute Genome Sequencing Center for Infectious Disease"/>
            <person name="Wu L."/>
            <person name="Ma J."/>
        </authorList>
    </citation>
    <scope>NUCLEOTIDE SEQUENCE [LARGE SCALE GENOMIC DNA]</scope>
    <source>
        <strain evidence="1 2">JCM 16259</strain>
    </source>
</reference>
<evidence type="ECO:0000313" key="2">
    <source>
        <dbReference type="Proteomes" id="UP001500730"/>
    </source>
</evidence>
<dbReference type="Proteomes" id="UP001500730">
    <property type="component" value="Unassembled WGS sequence"/>
</dbReference>
<evidence type="ECO:0000313" key="1">
    <source>
        <dbReference type="EMBL" id="GAA2494097.1"/>
    </source>
</evidence>
<proteinExistence type="predicted"/>